<gene>
    <name evidence="8" type="ORF">DSM04_105313</name>
</gene>
<evidence type="ECO:0000256" key="4">
    <source>
        <dbReference type="ARBA" id="ARBA00023136"/>
    </source>
</evidence>
<evidence type="ECO:0000256" key="5">
    <source>
        <dbReference type="ARBA" id="ARBA00023237"/>
    </source>
</evidence>
<proteinExistence type="inferred from homology"/>
<organism evidence="8 9">
    <name type="scientific">Leeuwenhoekiella aestuarii</name>
    <dbReference type="NCBI Taxonomy" id="2249426"/>
    <lineage>
        <taxon>Bacteria</taxon>
        <taxon>Pseudomonadati</taxon>
        <taxon>Bacteroidota</taxon>
        <taxon>Flavobacteriia</taxon>
        <taxon>Flavobacteriales</taxon>
        <taxon>Flavobacteriaceae</taxon>
        <taxon>Leeuwenhoekiella</taxon>
    </lineage>
</organism>
<dbReference type="SUPFAM" id="SSF48452">
    <property type="entry name" value="TPR-like"/>
    <property type="match status" value="1"/>
</dbReference>
<protein>
    <submittedName>
        <fullName evidence="8">Putative outer membrane starch-binding protein</fullName>
    </submittedName>
</protein>
<reference evidence="8 9" key="1">
    <citation type="submission" date="2018-07" db="EMBL/GenBank/DDBJ databases">
        <title>Leeuwenhoekiella genomics.</title>
        <authorList>
            <person name="Tahon G."/>
            <person name="Willems A."/>
        </authorList>
    </citation>
    <scope>NUCLEOTIDE SEQUENCE [LARGE SCALE GENOMIC DNA]</scope>
    <source>
        <strain evidence="8 9">R-50232</strain>
    </source>
</reference>
<dbReference type="Proteomes" id="UP000289821">
    <property type="component" value="Unassembled WGS sequence"/>
</dbReference>
<keyword evidence="9" id="KW-1185">Reference proteome</keyword>
<comment type="similarity">
    <text evidence="2">Belongs to the SusD family.</text>
</comment>
<feature type="domain" description="RagB/SusD" evidence="6">
    <location>
        <begin position="323"/>
        <end position="615"/>
    </location>
</feature>
<comment type="caution">
    <text evidence="8">The sequence shown here is derived from an EMBL/GenBank/DDBJ whole genome shotgun (WGS) entry which is preliminary data.</text>
</comment>
<evidence type="ECO:0000256" key="3">
    <source>
        <dbReference type="ARBA" id="ARBA00022729"/>
    </source>
</evidence>
<dbReference type="InterPro" id="IPR011990">
    <property type="entry name" value="TPR-like_helical_dom_sf"/>
</dbReference>
<name>A0A4Q0NSB4_9FLAO</name>
<keyword evidence="4" id="KW-0472">Membrane</keyword>
<evidence type="ECO:0000313" key="8">
    <source>
        <dbReference type="EMBL" id="RXG13334.1"/>
    </source>
</evidence>
<dbReference type="AlphaFoldDB" id="A0A4Q0NSB4"/>
<dbReference type="GO" id="GO:0009279">
    <property type="term" value="C:cell outer membrane"/>
    <property type="evidence" value="ECO:0007669"/>
    <property type="project" value="UniProtKB-SubCell"/>
</dbReference>
<evidence type="ECO:0000259" key="7">
    <source>
        <dbReference type="Pfam" id="PF14322"/>
    </source>
</evidence>
<evidence type="ECO:0000259" key="6">
    <source>
        <dbReference type="Pfam" id="PF07980"/>
    </source>
</evidence>
<accession>A0A4Q0NSB4</accession>
<feature type="domain" description="SusD-like N-terminal" evidence="7">
    <location>
        <begin position="21"/>
        <end position="226"/>
    </location>
</feature>
<keyword evidence="5" id="KW-0998">Cell outer membrane</keyword>
<dbReference type="PROSITE" id="PS51257">
    <property type="entry name" value="PROKAR_LIPOPROTEIN"/>
    <property type="match status" value="1"/>
</dbReference>
<evidence type="ECO:0000313" key="9">
    <source>
        <dbReference type="Proteomes" id="UP000289821"/>
    </source>
</evidence>
<dbReference type="Gene3D" id="1.25.40.390">
    <property type="match status" value="1"/>
</dbReference>
<sequence>MKIVKYITVTLLALTFTSCSDYLDQKPEDILTLEKVFNDKTRTEDWLAGIYSNIPDPYWGMIRNIGYDAFGDDMAPSTGWEQFGWDVIAKQRGDWNPTSNWNSDYWDVLPKRIRSAYIFIENIKALPAQKVSEEEVQIMKNEARFLIAYYYFLLIQAYGPVPFNEGIRTADEDLLNERRPYDELVSWIDNELKEVSQELPATYSDASKFGRATSIMALAVRARMLLFAASPLVNGNSEYSGFTNSLGEPLFNTSYSPEKWVRASSACKELIDAAHQAGHDLYYEYNDDGSIDPFLSYQNMMFRKTTDGNTEILFARPDVNHWEYDKHAQPRGTAGNGGLGVTQSLVDAFFMENGLPIDDPNSGYVEKGFSDEAEFRNTKWIEVQGNQDGKAGQVTLPDTYNMYTHREPRFYISVLYNRAWYRRENRTTRFMKDEWDGGPTHDAPQNGYLVRKKVHPDHDPRNGTNPYRPGILYRLGEAYLNYAEALNESDPGNPDILKYVNLIRERAGIPDLQSGMNQSEMREAIHRERRVELNCEMGLRYHDIRRWKIGEETLDRKFYGMNFFASQYCDDESNPDCFFIRKSYQERQFSKKNYWIPIHQTEIDINPDLVQNPFW</sequence>
<comment type="subcellular location">
    <subcellularLocation>
        <location evidence="1">Cell outer membrane</location>
    </subcellularLocation>
</comment>
<keyword evidence="3" id="KW-0732">Signal</keyword>
<dbReference type="InterPro" id="IPR012944">
    <property type="entry name" value="SusD_RagB_dom"/>
</dbReference>
<dbReference type="Pfam" id="PF07980">
    <property type="entry name" value="SusD_RagB"/>
    <property type="match status" value="1"/>
</dbReference>
<dbReference type="EMBL" id="QOVI01000005">
    <property type="protein sequence ID" value="RXG13334.1"/>
    <property type="molecule type" value="Genomic_DNA"/>
</dbReference>
<dbReference type="InterPro" id="IPR033985">
    <property type="entry name" value="SusD-like_N"/>
</dbReference>
<evidence type="ECO:0000256" key="2">
    <source>
        <dbReference type="ARBA" id="ARBA00006275"/>
    </source>
</evidence>
<evidence type="ECO:0000256" key="1">
    <source>
        <dbReference type="ARBA" id="ARBA00004442"/>
    </source>
</evidence>
<dbReference type="OrthoDB" id="5694214at2"/>
<dbReference type="Pfam" id="PF14322">
    <property type="entry name" value="SusD-like_3"/>
    <property type="match status" value="1"/>
</dbReference>
<dbReference type="RefSeq" id="WP_128762101.1">
    <property type="nucleotide sequence ID" value="NZ_QOVI01000005.1"/>
</dbReference>